<evidence type="ECO:0000259" key="2">
    <source>
        <dbReference type="PROSITE" id="PS50965"/>
    </source>
</evidence>
<keyword evidence="1" id="KW-0175">Coiled coil</keyword>
<keyword evidence="4" id="KW-1185">Reference proteome</keyword>
<evidence type="ECO:0000313" key="4">
    <source>
        <dbReference type="Proteomes" id="UP000535020"/>
    </source>
</evidence>
<dbReference type="AlphaFoldDB" id="A0A7Y8Y145"/>
<organism evidence="3 4">
    <name type="scientific">Flavobacterium agri</name>
    <dbReference type="NCBI Taxonomy" id="2743471"/>
    <lineage>
        <taxon>Bacteria</taxon>
        <taxon>Pseudomonadati</taxon>
        <taxon>Bacteroidota</taxon>
        <taxon>Flavobacteriia</taxon>
        <taxon>Flavobacteriales</taxon>
        <taxon>Flavobacteriaceae</taxon>
        <taxon>Flavobacterium</taxon>
    </lineage>
</organism>
<feature type="domain" description="NERD" evidence="2">
    <location>
        <begin position="152"/>
        <end position="264"/>
    </location>
</feature>
<sequence>MSKYESAKQQIISNHTKLIEKEKADLEIQIADMEDSYSKTRNDVQNQKETRISALNKQINDLPETNSKIIPTVIDYYRNFIIWMKIWSTQLSFHSKLKSLDRLGLDIASQEKSRLNFLNLNFDYAVGESCSTELNALLRRKNVIEELENFIYGAFGEYKVVKNLETLSDEFILVNDFTCRFQPAIYNRKENDYIKSVQVDHILISRAGVFIIETKNWSEKSISNLNFHSPVRQIKRANYALFKMISDGISNSTVRLNKHHWGDRKIPVRNLIVLINKRPTEEFQFVKILTLPELTSYVEYFPPIFSIEETRSIADYFIKRSNTINPANQISVHDSPYRQ</sequence>
<dbReference type="PROSITE" id="PS50965">
    <property type="entry name" value="NERD"/>
    <property type="match status" value="1"/>
</dbReference>
<dbReference type="RefSeq" id="WP_176005382.1">
    <property type="nucleotide sequence ID" value="NZ_JABWMI010000007.1"/>
</dbReference>
<evidence type="ECO:0000313" key="3">
    <source>
        <dbReference type="EMBL" id="NYA70557.1"/>
    </source>
</evidence>
<name>A0A7Y8Y145_9FLAO</name>
<evidence type="ECO:0000256" key="1">
    <source>
        <dbReference type="SAM" id="Coils"/>
    </source>
</evidence>
<protein>
    <submittedName>
        <fullName evidence="3">NERD domain-containing protein</fullName>
    </submittedName>
</protein>
<feature type="coiled-coil region" evidence="1">
    <location>
        <begin position="16"/>
        <end position="50"/>
    </location>
</feature>
<dbReference type="Proteomes" id="UP000535020">
    <property type="component" value="Unassembled WGS sequence"/>
</dbReference>
<dbReference type="Pfam" id="PF08378">
    <property type="entry name" value="NERD"/>
    <property type="match status" value="1"/>
</dbReference>
<proteinExistence type="predicted"/>
<dbReference type="EMBL" id="JACBJI010000002">
    <property type="protein sequence ID" value="NYA70557.1"/>
    <property type="molecule type" value="Genomic_DNA"/>
</dbReference>
<reference evidence="3 4" key="1">
    <citation type="submission" date="2020-07" db="EMBL/GenBank/DDBJ databases">
        <authorList>
            <person name="Sun Q."/>
        </authorList>
    </citation>
    <scope>NUCLEOTIDE SEQUENCE [LARGE SCALE GENOMIC DNA]</scope>
    <source>
        <strain evidence="3 4">MAH-1</strain>
    </source>
</reference>
<accession>A0A7Y8Y145</accession>
<dbReference type="InterPro" id="IPR011528">
    <property type="entry name" value="NERD"/>
</dbReference>
<gene>
    <name evidence="3" type="ORF">HZF10_06465</name>
</gene>
<comment type="caution">
    <text evidence="3">The sequence shown here is derived from an EMBL/GenBank/DDBJ whole genome shotgun (WGS) entry which is preliminary data.</text>
</comment>